<evidence type="ECO:0000313" key="3">
    <source>
        <dbReference type="Proteomes" id="UP000598146"/>
    </source>
</evidence>
<organism evidence="2 3">
    <name type="scientific">Actinoplanes aureus</name>
    <dbReference type="NCBI Taxonomy" id="2792083"/>
    <lineage>
        <taxon>Bacteria</taxon>
        <taxon>Bacillati</taxon>
        <taxon>Actinomycetota</taxon>
        <taxon>Actinomycetes</taxon>
        <taxon>Micromonosporales</taxon>
        <taxon>Micromonosporaceae</taxon>
        <taxon>Actinoplanes</taxon>
    </lineage>
</organism>
<dbReference type="Proteomes" id="UP000598146">
    <property type="component" value="Unassembled WGS sequence"/>
</dbReference>
<comment type="caution">
    <text evidence="2">The sequence shown here is derived from an EMBL/GenBank/DDBJ whole genome shotgun (WGS) entry which is preliminary data.</text>
</comment>
<proteinExistence type="predicted"/>
<name>A0A931CK96_9ACTN</name>
<dbReference type="EMBL" id="JADQTO010000041">
    <property type="protein sequence ID" value="MBG0568611.1"/>
    <property type="molecule type" value="Genomic_DNA"/>
</dbReference>
<evidence type="ECO:0000256" key="1">
    <source>
        <dbReference type="SAM" id="MobiDB-lite"/>
    </source>
</evidence>
<keyword evidence="3" id="KW-1185">Reference proteome</keyword>
<dbReference type="RefSeq" id="WP_196420379.1">
    <property type="nucleotide sequence ID" value="NZ_JADQTO010000041.1"/>
</dbReference>
<feature type="region of interest" description="Disordered" evidence="1">
    <location>
        <begin position="29"/>
        <end position="50"/>
    </location>
</feature>
<protein>
    <recommendedName>
        <fullName evidence="4">SHOCT domain-containing protein</fullName>
    </recommendedName>
</protein>
<reference evidence="2" key="1">
    <citation type="submission" date="2020-11" db="EMBL/GenBank/DDBJ databases">
        <title>Isolation and identification of active actinomycetes.</title>
        <authorList>
            <person name="Sun X."/>
        </authorList>
    </citation>
    <scope>NUCLEOTIDE SEQUENCE</scope>
    <source>
        <strain evidence="2">NEAU-A11</strain>
    </source>
</reference>
<evidence type="ECO:0000313" key="2">
    <source>
        <dbReference type="EMBL" id="MBG0568611.1"/>
    </source>
</evidence>
<gene>
    <name evidence="2" type="ORF">I4J89_45040</name>
</gene>
<dbReference type="AlphaFoldDB" id="A0A931CK96"/>
<evidence type="ECO:0008006" key="4">
    <source>
        <dbReference type="Google" id="ProtNLM"/>
    </source>
</evidence>
<accession>A0A931CK96</accession>
<sequence>MLLVPKQLRRSGMTGNVPYYGGRFTPEQAYAASHPSRPRPRPAAAPAAAPEADPLLALQQLLDTGVITAEEYQDLRARVDR</sequence>